<accession>A0ABU3V9V6</accession>
<dbReference type="EMBL" id="JASMWN010000002">
    <property type="protein sequence ID" value="MDU9002958.1"/>
    <property type="molecule type" value="Genomic_DNA"/>
</dbReference>
<organism evidence="1 2">
    <name type="scientific">Sedimentitalea todarodis</name>
    <dbReference type="NCBI Taxonomy" id="1631240"/>
    <lineage>
        <taxon>Bacteria</taxon>
        <taxon>Pseudomonadati</taxon>
        <taxon>Pseudomonadota</taxon>
        <taxon>Alphaproteobacteria</taxon>
        <taxon>Rhodobacterales</taxon>
        <taxon>Paracoccaceae</taxon>
        <taxon>Sedimentitalea</taxon>
    </lineage>
</organism>
<proteinExistence type="predicted"/>
<evidence type="ECO:0000313" key="1">
    <source>
        <dbReference type="EMBL" id="MDU9002958.1"/>
    </source>
</evidence>
<protein>
    <submittedName>
        <fullName evidence="1">Uncharacterized protein</fullName>
    </submittedName>
</protein>
<keyword evidence="2" id="KW-1185">Reference proteome</keyword>
<gene>
    <name evidence="1" type="ORF">QO231_03695</name>
</gene>
<reference evidence="2" key="1">
    <citation type="submission" date="2023-05" db="EMBL/GenBank/DDBJ databases">
        <title>Sedimentitalea sp. nov. JM2-8.</title>
        <authorList>
            <person name="Huang J."/>
        </authorList>
    </citation>
    <scope>NUCLEOTIDE SEQUENCE [LARGE SCALE GENOMIC DNA]</scope>
    <source>
        <strain evidence="2">KHS03</strain>
    </source>
</reference>
<dbReference type="Proteomes" id="UP001255416">
    <property type="component" value="Unassembled WGS sequence"/>
</dbReference>
<comment type="caution">
    <text evidence="1">The sequence shown here is derived from an EMBL/GenBank/DDBJ whole genome shotgun (WGS) entry which is preliminary data.</text>
</comment>
<evidence type="ECO:0000313" key="2">
    <source>
        <dbReference type="Proteomes" id="UP001255416"/>
    </source>
</evidence>
<dbReference type="RefSeq" id="WP_316773471.1">
    <property type="nucleotide sequence ID" value="NZ_JASMWN010000002.1"/>
</dbReference>
<name>A0ABU3V9V6_9RHOB</name>
<sequence length="129" mass="14135">MSNLTLTKTRLAHGRWEGRVSGPATGARPDIQVRHLDQIVPGTELSEGLKPGQWELVIPVPTWAIGDGIQTFVILDGVDGTKLGEFGLIAGDAAADNLRAEVDLLRAELDMLKRAFRRHCRETSEPRRG</sequence>